<dbReference type="Proteomes" id="UP000235554">
    <property type="component" value="Unassembled WGS sequence"/>
</dbReference>
<protein>
    <submittedName>
        <fullName evidence="2">Regulator</fullName>
    </submittedName>
</protein>
<dbReference type="GeneID" id="69652414"/>
<dbReference type="RefSeq" id="WP_099166156.1">
    <property type="nucleotide sequence ID" value="NZ_CAWQOO010000901.1"/>
</dbReference>
<sequence>MKYREMSKNYIFRKLECQLTKEETANLCFKSVRTVTRWDEGQIIPPECKRLMRMTKGRELGVTDAWQQFKIHYDKLELPTGQLVSAQQILLGMALLEIQSELEIKTCTRLLKISRSLAELKTKG</sequence>
<evidence type="ECO:0000313" key="3">
    <source>
        <dbReference type="Proteomes" id="UP000235554"/>
    </source>
</evidence>
<reference evidence="3" key="1">
    <citation type="submission" date="2016-07" db="EMBL/GenBank/DDBJ databases">
        <title>Nontailed viruses are major unrecognized killers of bacteria in the ocean.</title>
        <authorList>
            <person name="Kauffman K."/>
            <person name="Hussain F."/>
            <person name="Yang J."/>
            <person name="Arevalo P."/>
            <person name="Brown J."/>
            <person name="Cutler M."/>
            <person name="Kelly L."/>
            <person name="Polz M.F."/>
        </authorList>
    </citation>
    <scope>NUCLEOTIDE SEQUENCE [LARGE SCALE GENOMIC DNA]</scope>
    <source>
        <strain evidence="3">10N.261.48.A1</strain>
    </source>
</reference>
<gene>
    <name evidence="2" type="ORF">BCT50_24835</name>
    <name evidence="1" type="ORF">BCV38_23290</name>
</gene>
<comment type="caution">
    <text evidence="2">The sequence shown here is derived from an EMBL/GenBank/DDBJ whole genome shotgun (WGS) entry which is preliminary data.</text>
</comment>
<keyword evidence="4" id="KW-1185">Reference proteome</keyword>
<accession>A0A855IPA7</accession>
<evidence type="ECO:0000313" key="2">
    <source>
        <dbReference type="EMBL" id="PMM57017.1"/>
    </source>
</evidence>
<evidence type="ECO:0000313" key="4">
    <source>
        <dbReference type="Proteomes" id="UP000239763"/>
    </source>
</evidence>
<dbReference type="EMBL" id="MCSB01000020">
    <property type="protein sequence ID" value="PME27461.1"/>
    <property type="molecule type" value="Genomic_DNA"/>
</dbReference>
<dbReference type="Proteomes" id="UP000239763">
    <property type="component" value="Unassembled WGS sequence"/>
</dbReference>
<dbReference type="AlphaFoldDB" id="A0A855IPA7"/>
<reference evidence="2 4" key="3">
    <citation type="journal article" date="2018" name="Nature">
        <title>A major lineage of non-tailed dsDNA viruses as unrecognized killers of marine bacteria.</title>
        <authorList>
            <person name="Kauffman K.M."/>
            <person name="Hussain F.A."/>
            <person name="Yang J."/>
            <person name="Arevalo P."/>
            <person name="Brown J.M."/>
            <person name="Chang W.K."/>
            <person name="VanInsberghe D."/>
            <person name="Elsherbini J."/>
            <person name="Sharma R.S."/>
            <person name="Cutler M.B."/>
            <person name="Kelly L."/>
            <person name="Polz M.F."/>
        </authorList>
    </citation>
    <scope>NUCLEOTIDE SEQUENCE</scope>
    <source>
        <strain evidence="2">10N.261.48.A1</strain>
        <strain evidence="1 4">10N.286.55.E1</strain>
    </source>
</reference>
<organism evidence="2 3">
    <name type="scientific">Vibrio lentus</name>
    <dbReference type="NCBI Taxonomy" id="136468"/>
    <lineage>
        <taxon>Bacteria</taxon>
        <taxon>Pseudomonadati</taxon>
        <taxon>Pseudomonadota</taxon>
        <taxon>Gammaproteobacteria</taxon>
        <taxon>Vibrionales</taxon>
        <taxon>Vibrionaceae</taxon>
        <taxon>Vibrio</taxon>
    </lineage>
</organism>
<evidence type="ECO:0000313" key="1">
    <source>
        <dbReference type="EMBL" id="PME27461.1"/>
    </source>
</evidence>
<name>A0A855IPA7_9VIBR</name>
<dbReference type="EMBL" id="MCZJ01000023">
    <property type="protein sequence ID" value="PMM57017.1"/>
    <property type="molecule type" value="Genomic_DNA"/>
</dbReference>
<reference evidence="2" key="2">
    <citation type="submission" date="2016-07" db="EMBL/GenBank/DDBJ databases">
        <authorList>
            <person name="Kauffman K."/>
            <person name="Arevalo P."/>
            <person name="Polz M.F."/>
        </authorList>
    </citation>
    <scope>NUCLEOTIDE SEQUENCE</scope>
    <source>
        <strain evidence="2">10N.261.48.A1</strain>
        <strain evidence="1">10N.286.55.E1</strain>
    </source>
</reference>
<proteinExistence type="predicted"/>